<accession>A0ABT1GIH9</accession>
<evidence type="ECO:0000313" key="1">
    <source>
        <dbReference type="EMBL" id="MCP2008336.1"/>
    </source>
</evidence>
<reference evidence="1" key="1">
    <citation type="submission" date="2022-03" db="EMBL/GenBank/DDBJ databases">
        <title>Genome Encyclopedia of Bacteria and Archaea VI: Functional Genomics of Type Strains.</title>
        <authorList>
            <person name="Whitman W."/>
        </authorList>
    </citation>
    <scope>NUCLEOTIDE SEQUENCE</scope>
    <source>
        <strain evidence="1">HSC-15S17</strain>
    </source>
</reference>
<comment type="caution">
    <text evidence="1">The sequence shown here is derived from an EMBL/GenBank/DDBJ whole genome shotgun (WGS) entry which is preliminary data.</text>
</comment>
<sequence>MRTEIAGEKWHALKYGIAGPLQGFLPAPAGENVATFQCFGF</sequence>
<name>A0ABT1GIH9_9BURK</name>
<proteinExistence type="predicted"/>
<dbReference type="EMBL" id="JALJZU010000004">
    <property type="protein sequence ID" value="MCP2008336.1"/>
    <property type="molecule type" value="Genomic_DNA"/>
</dbReference>
<keyword evidence="2" id="KW-1185">Reference proteome</keyword>
<dbReference type="Proteomes" id="UP001162889">
    <property type="component" value="Unassembled WGS sequence"/>
</dbReference>
<evidence type="ECO:0000313" key="2">
    <source>
        <dbReference type="Proteomes" id="UP001162889"/>
    </source>
</evidence>
<gene>
    <name evidence="1" type="ORF">L1274_002044</name>
</gene>
<organism evidence="1 2">
    <name type="scientific">Duganella violaceipulchra</name>
    <dbReference type="NCBI Taxonomy" id="2849652"/>
    <lineage>
        <taxon>Bacteria</taxon>
        <taxon>Pseudomonadati</taxon>
        <taxon>Pseudomonadota</taxon>
        <taxon>Betaproteobacteria</taxon>
        <taxon>Burkholderiales</taxon>
        <taxon>Oxalobacteraceae</taxon>
        <taxon>Telluria group</taxon>
        <taxon>Duganella</taxon>
    </lineage>
</organism>
<protein>
    <submittedName>
        <fullName evidence="1">Uncharacterized protein</fullName>
    </submittedName>
</protein>